<organism evidence="3 4">
    <name type="scientific">Protopolystoma xenopodis</name>
    <dbReference type="NCBI Taxonomy" id="117903"/>
    <lineage>
        <taxon>Eukaryota</taxon>
        <taxon>Metazoa</taxon>
        <taxon>Spiralia</taxon>
        <taxon>Lophotrochozoa</taxon>
        <taxon>Platyhelminthes</taxon>
        <taxon>Monogenea</taxon>
        <taxon>Polyopisthocotylea</taxon>
        <taxon>Polystomatidea</taxon>
        <taxon>Polystomatidae</taxon>
        <taxon>Protopolystoma</taxon>
    </lineage>
</organism>
<dbReference type="Proteomes" id="UP000784294">
    <property type="component" value="Unassembled WGS sequence"/>
</dbReference>
<dbReference type="EMBL" id="CAAALY010086571">
    <property type="protein sequence ID" value="VEL27340.1"/>
    <property type="molecule type" value="Genomic_DNA"/>
</dbReference>
<accession>A0A3S5ASL0</accession>
<name>A0A3S5ASL0_9PLAT</name>
<evidence type="ECO:0000313" key="4">
    <source>
        <dbReference type="Proteomes" id="UP000784294"/>
    </source>
</evidence>
<dbReference type="OrthoDB" id="3763at2759"/>
<dbReference type="AlphaFoldDB" id="A0A3S5ASL0"/>
<dbReference type="Pfam" id="PF18018">
    <property type="entry name" value="DNA_pol_D_N"/>
    <property type="match status" value="1"/>
</dbReference>
<reference evidence="3" key="1">
    <citation type="submission" date="2018-11" db="EMBL/GenBank/DDBJ databases">
        <authorList>
            <consortium name="Pathogen Informatics"/>
        </authorList>
    </citation>
    <scope>NUCLEOTIDE SEQUENCE</scope>
</reference>
<keyword evidence="1" id="KW-1133">Transmembrane helix</keyword>
<evidence type="ECO:0000259" key="2">
    <source>
        <dbReference type="Pfam" id="PF18018"/>
    </source>
</evidence>
<feature type="transmembrane region" description="Helical" evidence="1">
    <location>
        <begin position="88"/>
        <end position="115"/>
    </location>
</feature>
<evidence type="ECO:0000256" key="1">
    <source>
        <dbReference type="SAM" id="Phobius"/>
    </source>
</evidence>
<keyword evidence="4" id="KW-1185">Reference proteome</keyword>
<sequence>MTIHCDEPLPLVHGVCRDRFRVPPGECSFKRQYAQLYVSRLSAARPHLVRASFEAWGAIKESEDIQNISPVKSPSKALKRMRPAIHNLAFLNLGETCVIIGILYKVGIAAVNFLMP</sequence>
<feature type="domain" description="DNA polymerase delta subunit OB-fold" evidence="2">
    <location>
        <begin position="32"/>
        <end position="105"/>
    </location>
</feature>
<gene>
    <name evidence="3" type="ORF">PXEA_LOCUS20780</name>
</gene>
<keyword evidence="1" id="KW-0472">Membrane</keyword>
<dbReference type="InterPro" id="IPR040663">
    <property type="entry name" value="DNA_pol_D_N"/>
</dbReference>
<protein>
    <recommendedName>
        <fullName evidence="2">DNA polymerase delta subunit OB-fold domain-containing protein</fullName>
    </recommendedName>
</protein>
<keyword evidence="1" id="KW-0812">Transmembrane</keyword>
<proteinExistence type="predicted"/>
<evidence type="ECO:0000313" key="3">
    <source>
        <dbReference type="EMBL" id="VEL27340.1"/>
    </source>
</evidence>
<comment type="caution">
    <text evidence="3">The sequence shown here is derived from an EMBL/GenBank/DDBJ whole genome shotgun (WGS) entry which is preliminary data.</text>
</comment>